<dbReference type="Proteomes" id="UP000001514">
    <property type="component" value="Unassembled WGS sequence"/>
</dbReference>
<dbReference type="FunCoup" id="D8QUV6">
    <property type="interactions" value="544"/>
</dbReference>
<evidence type="ECO:0000313" key="3">
    <source>
        <dbReference type="EMBL" id="EFJ36358.1"/>
    </source>
</evidence>
<dbReference type="Gene3D" id="1.25.40.430">
    <property type="match status" value="1"/>
</dbReference>
<sequence>MEWELSKENVQPLRKGRKNVDLLNQGLKAKHESPARSVLIEQRRILLEKIDDYVGDDPLEPWIRCIEWTKEAFPSGGSQSGILPMLELCLRTFCDDSKYKSDLRYLKLWLDYADRCTHPRDIYVFLEVNDIGQTYAQFYEAYASYLERCKNLSKANEVFQIGIAREAEPVEELKIKYKSFLERTLRKPKPDAEEDTVDEGLARSFGSLVVPQSGKRTGSMPSRPPQKPSKGNAPPLSNQTFSVFVDSELNPASKVPGLHENGAQGHALPVWTNLGSQAERTKENVQQPTRWNEAKIPQRPSRPASVSTEALDVYVDEEFSRISTAALKVRLSRGQDIKIDTEMLKQAPLRNFSRELR</sequence>
<organism evidence="4">
    <name type="scientific">Selaginella moellendorffii</name>
    <name type="common">Spikemoss</name>
    <dbReference type="NCBI Taxonomy" id="88036"/>
    <lineage>
        <taxon>Eukaryota</taxon>
        <taxon>Viridiplantae</taxon>
        <taxon>Streptophyta</taxon>
        <taxon>Embryophyta</taxon>
        <taxon>Tracheophyta</taxon>
        <taxon>Lycopodiopsida</taxon>
        <taxon>Selaginellales</taxon>
        <taxon>Selaginellaceae</taxon>
        <taxon>Selaginella</taxon>
    </lineage>
</organism>
<evidence type="ECO:0000256" key="1">
    <source>
        <dbReference type="SAM" id="MobiDB-lite"/>
    </source>
</evidence>
<protein>
    <recommendedName>
        <fullName evidence="2">BUB1 N-terminal domain-containing protein</fullName>
    </recommendedName>
</protein>
<dbReference type="STRING" id="88036.D8QUV6"/>
<gene>
    <name evidence="3" type="ORF">SELMODRAFT_404289</name>
</gene>
<dbReference type="eggNOG" id="KOG1166">
    <property type="taxonomic scope" value="Eukaryota"/>
</dbReference>
<dbReference type="KEGG" id="smo:SELMODRAFT_404289"/>
<dbReference type="PROSITE" id="PS51489">
    <property type="entry name" value="BUB1_N"/>
    <property type="match status" value="1"/>
</dbReference>
<dbReference type="InterPro" id="IPR013212">
    <property type="entry name" value="Mad3/Bub1_I"/>
</dbReference>
<name>D8QUV6_SELML</name>
<dbReference type="Gramene" id="EFJ36358">
    <property type="protein sequence ID" value="EFJ36358"/>
    <property type="gene ID" value="SELMODRAFT_404289"/>
</dbReference>
<feature type="domain" description="BUB1 N-terminal" evidence="2">
    <location>
        <begin position="46"/>
        <end position="202"/>
    </location>
</feature>
<dbReference type="EMBL" id="GL377567">
    <property type="protein sequence ID" value="EFJ36358.1"/>
    <property type="molecule type" value="Genomic_DNA"/>
</dbReference>
<feature type="region of interest" description="Disordered" evidence="1">
    <location>
        <begin position="208"/>
        <end position="239"/>
    </location>
</feature>
<dbReference type="FunFam" id="1.25.40.430:FF:000003">
    <property type="entry name" value="Checkpoint serine/threonine-protein kinase BUB1"/>
    <property type="match status" value="1"/>
</dbReference>
<dbReference type="GO" id="GO:0000776">
    <property type="term" value="C:kinetochore"/>
    <property type="evidence" value="ECO:0000318"/>
    <property type="project" value="GO_Central"/>
</dbReference>
<dbReference type="PANTHER" id="PTHR14030:SF19">
    <property type="entry name" value="MITOTIC SPINDLE CHECKPOINT PROTEIN BUBR1"/>
    <property type="match status" value="1"/>
</dbReference>
<dbReference type="OMA" id="LIVIYEQ"/>
<dbReference type="GO" id="GO:0007094">
    <property type="term" value="P:mitotic spindle assembly checkpoint signaling"/>
    <property type="evidence" value="ECO:0000318"/>
    <property type="project" value="GO_Central"/>
</dbReference>
<dbReference type="AlphaFoldDB" id="D8QUV6"/>
<dbReference type="GO" id="GO:0051754">
    <property type="term" value="P:meiotic sister chromatid cohesion, centromeric"/>
    <property type="evidence" value="ECO:0000318"/>
    <property type="project" value="GO_Central"/>
</dbReference>
<reference evidence="3 4" key="1">
    <citation type="journal article" date="2011" name="Science">
        <title>The Selaginella genome identifies genetic changes associated with the evolution of vascular plants.</title>
        <authorList>
            <person name="Banks J.A."/>
            <person name="Nishiyama T."/>
            <person name="Hasebe M."/>
            <person name="Bowman J.L."/>
            <person name="Gribskov M."/>
            <person name="dePamphilis C."/>
            <person name="Albert V.A."/>
            <person name="Aono N."/>
            <person name="Aoyama T."/>
            <person name="Ambrose B.A."/>
            <person name="Ashton N.W."/>
            <person name="Axtell M.J."/>
            <person name="Barker E."/>
            <person name="Barker M.S."/>
            <person name="Bennetzen J.L."/>
            <person name="Bonawitz N.D."/>
            <person name="Chapple C."/>
            <person name="Cheng C."/>
            <person name="Correa L.G."/>
            <person name="Dacre M."/>
            <person name="DeBarry J."/>
            <person name="Dreyer I."/>
            <person name="Elias M."/>
            <person name="Engstrom E.M."/>
            <person name="Estelle M."/>
            <person name="Feng L."/>
            <person name="Finet C."/>
            <person name="Floyd S.K."/>
            <person name="Frommer W.B."/>
            <person name="Fujita T."/>
            <person name="Gramzow L."/>
            <person name="Gutensohn M."/>
            <person name="Harholt J."/>
            <person name="Hattori M."/>
            <person name="Heyl A."/>
            <person name="Hirai T."/>
            <person name="Hiwatashi Y."/>
            <person name="Ishikawa M."/>
            <person name="Iwata M."/>
            <person name="Karol K.G."/>
            <person name="Koehler B."/>
            <person name="Kolukisaoglu U."/>
            <person name="Kubo M."/>
            <person name="Kurata T."/>
            <person name="Lalonde S."/>
            <person name="Li K."/>
            <person name="Li Y."/>
            <person name="Litt A."/>
            <person name="Lyons E."/>
            <person name="Manning G."/>
            <person name="Maruyama T."/>
            <person name="Michael T.P."/>
            <person name="Mikami K."/>
            <person name="Miyazaki S."/>
            <person name="Morinaga S."/>
            <person name="Murata T."/>
            <person name="Mueller-Roeber B."/>
            <person name="Nelson D.R."/>
            <person name="Obara M."/>
            <person name="Oguri Y."/>
            <person name="Olmstead R.G."/>
            <person name="Onodera N."/>
            <person name="Petersen B.L."/>
            <person name="Pils B."/>
            <person name="Prigge M."/>
            <person name="Rensing S.A."/>
            <person name="Riano-Pachon D.M."/>
            <person name="Roberts A.W."/>
            <person name="Sato Y."/>
            <person name="Scheller H.V."/>
            <person name="Schulz B."/>
            <person name="Schulz C."/>
            <person name="Shakirov E.V."/>
            <person name="Shibagaki N."/>
            <person name="Shinohara N."/>
            <person name="Shippen D.E."/>
            <person name="Soerensen I."/>
            <person name="Sotooka R."/>
            <person name="Sugimoto N."/>
            <person name="Sugita M."/>
            <person name="Sumikawa N."/>
            <person name="Tanurdzic M."/>
            <person name="Theissen G."/>
            <person name="Ulvskov P."/>
            <person name="Wakazuki S."/>
            <person name="Weng J.K."/>
            <person name="Willats W.W."/>
            <person name="Wipf D."/>
            <person name="Wolf P.G."/>
            <person name="Yang L."/>
            <person name="Zimmer A.D."/>
            <person name="Zhu Q."/>
            <person name="Mitros T."/>
            <person name="Hellsten U."/>
            <person name="Loque D."/>
            <person name="Otillar R."/>
            <person name="Salamov A."/>
            <person name="Schmutz J."/>
            <person name="Shapiro H."/>
            <person name="Lindquist E."/>
            <person name="Lucas S."/>
            <person name="Rokhsar D."/>
            <person name="Grigoriev I.V."/>
        </authorList>
    </citation>
    <scope>NUCLEOTIDE SEQUENCE [LARGE SCALE GENOMIC DNA]</scope>
</reference>
<dbReference type="InterPro" id="IPR015661">
    <property type="entry name" value="Bub1/Mad3"/>
</dbReference>
<evidence type="ECO:0000313" key="4">
    <source>
        <dbReference type="Proteomes" id="UP000001514"/>
    </source>
</evidence>
<dbReference type="GO" id="GO:0004672">
    <property type="term" value="F:protein kinase activity"/>
    <property type="evidence" value="ECO:0000318"/>
    <property type="project" value="GO_Central"/>
</dbReference>
<proteinExistence type="predicted"/>
<keyword evidence="4" id="KW-1185">Reference proteome</keyword>
<dbReference type="InParanoid" id="D8QUV6"/>
<accession>D8QUV6</accession>
<dbReference type="SMART" id="SM00777">
    <property type="entry name" value="Mad3_BUB1_I"/>
    <property type="match status" value="1"/>
</dbReference>
<dbReference type="HOGENOM" id="CLU_043742_1_0_1"/>
<dbReference type="PANTHER" id="PTHR14030">
    <property type="entry name" value="MITOTIC CHECKPOINT SERINE/THREONINE-PROTEIN KINASE BUB1"/>
    <property type="match status" value="1"/>
</dbReference>
<evidence type="ECO:0000259" key="2">
    <source>
        <dbReference type="PROSITE" id="PS51489"/>
    </source>
</evidence>
<dbReference type="Pfam" id="PF08311">
    <property type="entry name" value="Mad3_BUB1_I"/>
    <property type="match status" value="1"/>
</dbReference>